<dbReference type="AlphaFoldDB" id="A0A061DTR0"/>
<feature type="region of interest" description="Disordered" evidence="1">
    <location>
        <begin position="1"/>
        <end position="70"/>
    </location>
</feature>
<proteinExistence type="predicted"/>
<name>A0A061DTR0_THECC</name>
<dbReference type="Gramene" id="EOX95767">
    <property type="protein sequence ID" value="EOX95767"/>
    <property type="gene ID" value="TCM_005188"/>
</dbReference>
<gene>
    <name evidence="2" type="ORF">TCM_005188</name>
</gene>
<evidence type="ECO:0000313" key="3">
    <source>
        <dbReference type="Proteomes" id="UP000026915"/>
    </source>
</evidence>
<dbReference type="HOGENOM" id="CLU_2762935_0_0_1"/>
<reference evidence="2 3" key="1">
    <citation type="journal article" date="2013" name="Genome Biol.">
        <title>The genome sequence of the most widely cultivated cacao type and its use to identify candidate genes regulating pod color.</title>
        <authorList>
            <person name="Motamayor J.C."/>
            <person name="Mockaitis K."/>
            <person name="Schmutz J."/>
            <person name="Haiminen N."/>
            <person name="Iii D.L."/>
            <person name="Cornejo O."/>
            <person name="Findley S.D."/>
            <person name="Zheng P."/>
            <person name="Utro F."/>
            <person name="Royaert S."/>
            <person name="Saski C."/>
            <person name="Jenkins J."/>
            <person name="Podicheti R."/>
            <person name="Zhao M."/>
            <person name="Scheffler B.E."/>
            <person name="Stack J.C."/>
            <person name="Feltus F.A."/>
            <person name="Mustiga G.M."/>
            <person name="Amores F."/>
            <person name="Phillips W."/>
            <person name="Marelli J.P."/>
            <person name="May G.D."/>
            <person name="Shapiro H."/>
            <person name="Ma J."/>
            <person name="Bustamante C.D."/>
            <person name="Schnell R.J."/>
            <person name="Main D."/>
            <person name="Gilbert D."/>
            <person name="Parida L."/>
            <person name="Kuhn D.N."/>
        </authorList>
    </citation>
    <scope>NUCLEOTIDE SEQUENCE [LARGE SCALE GENOMIC DNA]</scope>
    <source>
        <strain evidence="3">cv. Matina 1-6</strain>
    </source>
</reference>
<dbReference type="Proteomes" id="UP000026915">
    <property type="component" value="Chromosome 1"/>
</dbReference>
<organism evidence="2 3">
    <name type="scientific">Theobroma cacao</name>
    <name type="common">Cacao</name>
    <name type="synonym">Cocoa</name>
    <dbReference type="NCBI Taxonomy" id="3641"/>
    <lineage>
        <taxon>Eukaryota</taxon>
        <taxon>Viridiplantae</taxon>
        <taxon>Streptophyta</taxon>
        <taxon>Embryophyta</taxon>
        <taxon>Tracheophyta</taxon>
        <taxon>Spermatophyta</taxon>
        <taxon>Magnoliopsida</taxon>
        <taxon>eudicotyledons</taxon>
        <taxon>Gunneridae</taxon>
        <taxon>Pentapetalae</taxon>
        <taxon>rosids</taxon>
        <taxon>malvids</taxon>
        <taxon>Malvales</taxon>
        <taxon>Malvaceae</taxon>
        <taxon>Byttnerioideae</taxon>
        <taxon>Theobroma</taxon>
    </lineage>
</organism>
<sequence>MKKATHQRAAGGDIDLSMNDALRCVDSNRPVQTADEETTSDPFGPKPDNEAHDQELESDAFGHQAQCGSK</sequence>
<keyword evidence="3" id="KW-1185">Reference proteome</keyword>
<dbReference type="InParanoid" id="A0A061DTR0"/>
<evidence type="ECO:0000313" key="2">
    <source>
        <dbReference type="EMBL" id="EOX95767.1"/>
    </source>
</evidence>
<dbReference type="EMBL" id="CM001879">
    <property type="protein sequence ID" value="EOX95767.1"/>
    <property type="molecule type" value="Genomic_DNA"/>
</dbReference>
<protein>
    <submittedName>
        <fullName evidence="2">Uncharacterized protein</fullName>
    </submittedName>
</protein>
<accession>A0A061DTR0</accession>
<evidence type="ECO:0000256" key="1">
    <source>
        <dbReference type="SAM" id="MobiDB-lite"/>
    </source>
</evidence>